<gene>
    <name evidence="1" type="ORF">PCOR1329_LOCUS50268</name>
</gene>
<protein>
    <submittedName>
        <fullName evidence="1">Uncharacterized protein</fullName>
    </submittedName>
</protein>
<evidence type="ECO:0000313" key="2">
    <source>
        <dbReference type="Proteomes" id="UP001189429"/>
    </source>
</evidence>
<comment type="caution">
    <text evidence="1">The sequence shown here is derived from an EMBL/GenBank/DDBJ whole genome shotgun (WGS) entry which is preliminary data.</text>
</comment>
<organism evidence="1 2">
    <name type="scientific">Prorocentrum cordatum</name>
    <dbReference type="NCBI Taxonomy" id="2364126"/>
    <lineage>
        <taxon>Eukaryota</taxon>
        <taxon>Sar</taxon>
        <taxon>Alveolata</taxon>
        <taxon>Dinophyceae</taxon>
        <taxon>Prorocentrales</taxon>
        <taxon>Prorocentraceae</taxon>
        <taxon>Prorocentrum</taxon>
    </lineage>
</organism>
<reference evidence="1" key="1">
    <citation type="submission" date="2023-10" db="EMBL/GenBank/DDBJ databases">
        <authorList>
            <person name="Chen Y."/>
            <person name="Shah S."/>
            <person name="Dougan E. K."/>
            <person name="Thang M."/>
            <person name="Chan C."/>
        </authorList>
    </citation>
    <scope>NUCLEOTIDE SEQUENCE [LARGE SCALE GENOMIC DNA]</scope>
</reference>
<proteinExistence type="predicted"/>
<name>A0ABN9UP07_9DINO</name>
<dbReference type="EMBL" id="CAUYUJ010016083">
    <property type="protein sequence ID" value="CAK0861655.1"/>
    <property type="molecule type" value="Genomic_DNA"/>
</dbReference>
<evidence type="ECO:0000313" key="1">
    <source>
        <dbReference type="EMBL" id="CAK0861655.1"/>
    </source>
</evidence>
<accession>A0ABN9UP07</accession>
<dbReference type="Proteomes" id="UP001189429">
    <property type="component" value="Unassembled WGS sequence"/>
</dbReference>
<keyword evidence="2" id="KW-1185">Reference proteome</keyword>
<sequence length="113" mass="12621">MARPRPIHLPFHTGRLDLPRWVPRGFVLPPGATTTTMWEYSFSGPSSSSCEPFTAATPTVQCWLVLQWEGPPGLSPVRALEFFWCGMLPFPPFSGWCEYRPAGSEGLFVVATY</sequence>